<dbReference type="InterPro" id="IPR029030">
    <property type="entry name" value="Caspase-like_dom_sf"/>
</dbReference>
<dbReference type="Gene3D" id="3.40.50.1460">
    <property type="match status" value="1"/>
</dbReference>
<dbReference type="Gene3D" id="1.25.40.10">
    <property type="entry name" value="Tetratricopeptide repeat domain"/>
    <property type="match status" value="2"/>
</dbReference>
<dbReference type="Pfam" id="PF07719">
    <property type="entry name" value="TPR_2"/>
    <property type="match status" value="1"/>
</dbReference>
<name>H6L9Y0_SAPGL</name>
<dbReference type="Proteomes" id="UP000007519">
    <property type="component" value="Chromosome"/>
</dbReference>
<dbReference type="InterPro" id="IPR055900">
    <property type="entry name" value="DUF7477"/>
</dbReference>
<evidence type="ECO:0000256" key="2">
    <source>
        <dbReference type="ARBA" id="ARBA00022803"/>
    </source>
</evidence>
<evidence type="ECO:0000259" key="5">
    <source>
        <dbReference type="Pfam" id="PF00656"/>
    </source>
</evidence>
<evidence type="ECO:0000313" key="7">
    <source>
        <dbReference type="EMBL" id="AFC24343.1"/>
    </source>
</evidence>
<feature type="chain" id="PRO_5003604131" evidence="4">
    <location>
        <begin position="20"/>
        <end position="742"/>
    </location>
</feature>
<organism evidence="7 8">
    <name type="scientific">Saprospira grandis (strain Lewin)</name>
    <dbReference type="NCBI Taxonomy" id="984262"/>
    <lineage>
        <taxon>Bacteria</taxon>
        <taxon>Pseudomonadati</taxon>
        <taxon>Bacteroidota</taxon>
        <taxon>Saprospiria</taxon>
        <taxon>Saprospirales</taxon>
        <taxon>Saprospiraceae</taxon>
        <taxon>Saprospira</taxon>
    </lineage>
</organism>
<dbReference type="EMBL" id="CP002831">
    <property type="protein sequence ID" value="AFC24343.1"/>
    <property type="molecule type" value="Genomic_DNA"/>
</dbReference>
<dbReference type="PANTHER" id="PTHR22904">
    <property type="entry name" value="TPR REPEAT CONTAINING PROTEIN"/>
    <property type="match status" value="1"/>
</dbReference>
<feature type="domain" description="DUF7477" evidence="6">
    <location>
        <begin position="138"/>
        <end position="244"/>
    </location>
</feature>
<dbReference type="Pfam" id="PF24289">
    <property type="entry name" value="DUF7477"/>
    <property type="match status" value="2"/>
</dbReference>
<feature type="domain" description="DUF7477" evidence="6">
    <location>
        <begin position="19"/>
        <end position="125"/>
    </location>
</feature>
<sequence length="742" mass="85170">MRTIFILFSFFLGLNGLYAQNDSWAISMSPSRSLQAYEKSSEFPTDFVKKHWNQGKFMSNIAFDGEAWWVVMTQKNYKQQTFYRSTDFPNDWIDRKWSEGFDITDIEFADEQWIVVMSRGAGFEQEGWAKKNSFDEIKTYIEQQWKAGKYIIDLAYGQGQWVGVLSKGAQFRQQTFRWSASYPAEWIQENYGKGFNITGITYGDGQWLVVMSKLKKAQNEVSMAQTTFPANYIKTNWDKNYRISQLHFNYEPQNRKDYFQDHYTAGNKALNAKNYDLAIRHYTEALKLHPNNANCYNNRAWAKYLLGQCQTALNDVNSAIQLEADEHSYHSRAAIYLCLGRCNKALDDFNTAERMAKTKDAFYYGDRAMAQECLGNFEAAAKDYQKALNINPQEPVYKKGLAQAKAQMKETSPPSVSWDYPYKAYTASTDPVYEVKACINSELKITSVKLLLNGKSFSARGFGLEDDCDRSLSETVRLQEGRNELVIQVQTNKHEMRSEKRIIEYKASSSGNYHALIIAVENYDDFAISDLEKPIDDATELQKVLTQTYTFEPGDVHFLKNPTKEEILNKLVYLQDRLTDDDNLLVYYSGHGIVKNEVGYWLPKDSKKNSRSNWLSNAELRDYMNAMKAKHTLVVADACFSGSIFTGGFRNMEEFACEEMAKLKSRRAITSGANTVVPDNSIFFKYFIKMLGQNDASCFTAENLYSKIKPAVIYNSPNNHVPQFGVLPQTGDEGGNFVFRKR</sequence>
<dbReference type="GO" id="GO:0006508">
    <property type="term" value="P:proteolysis"/>
    <property type="evidence" value="ECO:0007669"/>
    <property type="project" value="InterPro"/>
</dbReference>
<evidence type="ECO:0000313" key="8">
    <source>
        <dbReference type="Proteomes" id="UP000007519"/>
    </source>
</evidence>
<keyword evidence="8" id="KW-1185">Reference proteome</keyword>
<feature type="signal peptide" evidence="4">
    <location>
        <begin position="1"/>
        <end position="19"/>
    </location>
</feature>
<dbReference type="InterPro" id="IPR011990">
    <property type="entry name" value="TPR-like_helical_dom_sf"/>
</dbReference>
<dbReference type="Pfam" id="PF00656">
    <property type="entry name" value="Peptidase_C14"/>
    <property type="match status" value="1"/>
</dbReference>
<protein>
    <submittedName>
        <fullName evidence="7">Peptidase c14 caspase catalytic subunit p20</fullName>
    </submittedName>
</protein>
<keyword evidence="1" id="KW-0677">Repeat</keyword>
<accession>H6L9Y0</accession>
<dbReference type="InterPro" id="IPR019734">
    <property type="entry name" value="TPR_rpt"/>
</dbReference>
<dbReference type="GO" id="GO:0051879">
    <property type="term" value="F:Hsp90 protein binding"/>
    <property type="evidence" value="ECO:0007669"/>
    <property type="project" value="TreeGrafter"/>
</dbReference>
<dbReference type="STRING" id="984262.SGRA_1608"/>
<reference evidence="7 8" key="1">
    <citation type="journal article" date="2012" name="Stand. Genomic Sci.">
        <title>Complete genome sequencing and analysis of Saprospira grandis str. Lewin, a predatory marine bacterium.</title>
        <authorList>
            <person name="Saw J.H."/>
            <person name="Yuryev A."/>
            <person name="Kanbe M."/>
            <person name="Hou S."/>
            <person name="Young A.G."/>
            <person name="Aizawa S."/>
            <person name="Alam M."/>
        </authorList>
    </citation>
    <scope>NUCLEOTIDE SEQUENCE [LARGE SCALE GENOMIC DNA]</scope>
    <source>
        <strain evidence="7 8">Lewin</strain>
    </source>
</reference>
<dbReference type="HOGENOM" id="CLU_374231_0_0_10"/>
<dbReference type="AlphaFoldDB" id="H6L9Y0"/>
<evidence type="ECO:0000256" key="1">
    <source>
        <dbReference type="ARBA" id="ARBA00022737"/>
    </source>
</evidence>
<dbReference type="OrthoDB" id="8450256at2"/>
<keyword evidence="2 3" id="KW-0802">TPR repeat</keyword>
<dbReference type="PANTHER" id="PTHR22904:SF523">
    <property type="entry name" value="STRESS-INDUCED-PHOSPHOPROTEIN 1"/>
    <property type="match status" value="1"/>
</dbReference>
<evidence type="ECO:0000256" key="4">
    <source>
        <dbReference type="SAM" id="SignalP"/>
    </source>
</evidence>
<dbReference type="SUPFAM" id="SSF52129">
    <property type="entry name" value="Caspase-like"/>
    <property type="match status" value="1"/>
</dbReference>
<dbReference type="SMART" id="SM00028">
    <property type="entry name" value="TPR"/>
    <property type="match status" value="4"/>
</dbReference>
<dbReference type="InterPro" id="IPR013105">
    <property type="entry name" value="TPR_2"/>
</dbReference>
<feature type="repeat" description="TPR" evidence="3">
    <location>
        <begin position="259"/>
        <end position="292"/>
    </location>
</feature>
<dbReference type="PROSITE" id="PS50005">
    <property type="entry name" value="TPR"/>
    <property type="match status" value="2"/>
</dbReference>
<feature type="domain" description="Peptidase C14 caspase" evidence="5">
    <location>
        <begin position="514"/>
        <end position="708"/>
    </location>
</feature>
<dbReference type="GO" id="GO:0004197">
    <property type="term" value="F:cysteine-type endopeptidase activity"/>
    <property type="evidence" value="ECO:0007669"/>
    <property type="project" value="InterPro"/>
</dbReference>
<dbReference type="SUPFAM" id="SSF48452">
    <property type="entry name" value="TPR-like"/>
    <property type="match status" value="1"/>
</dbReference>
<proteinExistence type="predicted"/>
<dbReference type="InterPro" id="IPR011600">
    <property type="entry name" value="Pept_C14_caspase"/>
</dbReference>
<evidence type="ECO:0000256" key="3">
    <source>
        <dbReference type="PROSITE-ProRule" id="PRU00339"/>
    </source>
</evidence>
<keyword evidence="4" id="KW-0732">Signal</keyword>
<evidence type="ECO:0000259" key="6">
    <source>
        <dbReference type="Pfam" id="PF24289"/>
    </source>
</evidence>
<dbReference type="eggNOG" id="COG4249">
    <property type="taxonomic scope" value="Bacteria"/>
</dbReference>
<feature type="repeat" description="TPR" evidence="3">
    <location>
        <begin position="361"/>
        <end position="394"/>
    </location>
</feature>
<dbReference type="KEGG" id="sgn:SGRA_1608"/>
<dbReference type="RefSeq" id="WP_015691979.1">
    <property type="nucleotide sequence ID" value="NC_016940.1"/>
</dbReference>
<gene>
    <name evidence="7" type="ordered locus">SGRA_1608</name>
</gene>
<dbReference type="eggNOG" id="COG0457">
    <property type="taxonomic scope" value="Bacteria"/>
</dbReference>